<evidence type="ECO:0000256" key="1">
    <source>
        <dbReference type="ARBA" id="ARBA00004123"/>
    </source>
</evidence>
<dbReference type="Proteomes" id="UP001152561">
    <property type="component" value="Unassembled WGS sequence"/>
</dbReference>
<dbReference type="PANTHER" id="PTHR31221">
    <property type="entry name" value="WRKY TRANSCRIPTION FACTOR PROTEIN 1-RELATED"/>
    <property type="match status" value="1"/>
</dbReference>
<dbReference type="InterPro" id="IPR036576">
    <property type="entry name" value="WRKY_dom_sf"/>
</dbReference>
<keyword evidence="4" id="KW-0804">Transcription</keyword>
<reference evidence="8" key="1">
    <citation type="journal article" date="2023" name="Proc. Natl. Acad. Sci. U.S.A.">
        <title>Genomic and structural basis for evolution of tropane alkaloid biosynthesis.</title>
        <authorList>
            <person name="Wanga Y.-J."/>
            <person name="Taina T."/>
            <person name="Yua J.-Y."/>
            <person name="Lia J."/>
            <person name="Xua B."/>
            <person name="Chenc J."/>
            <person name="D'Auriad J.C."/>
            <person name="Huanga J.-P."/>
            <person name="Huanga S.-X."/>
        </authorList>
    </citation>
    <scope>NUCLEOTIDE SEQUENCE [LARGE SCALE GENOMIC DNA]</scope>
    <source>
        <strain evidence="8">cv. KIB-2019</strain>
    </source>
</reference>
<keyword evidence="8" id="KW-1185">Reference proteome</keyword>
<evidence type="ECO:0000313" key="8">
    <source>
        <dbReference type="Proteomes" id="UP001152561"/>
    </source>
</evidence>
<dbReference type="EMBL" id="JAJAGQ010000015">
    <property type="protein sequence ID" value="KAJ8541460.1"/>
    <property type="molecule type" value="Genomic_DNA"/>
</dbReference>
<dbReference type="InterPro" id="IPR003657">
    <property type="entry name" value="WRKY_dom"/>
</dbReference>
<keyword evidence="3" id="KW-0238">DNA-binding</keyword>
<gene>
    <name evidence="7" type="ORF">K7X08_002276</name>
</gene>
<evidence type="ECO:0000256" key="2">
    <source>
        <dbReference type="ARBA" id="ARBA00023015"/>
    </source>
</evidence>
<dbReference type="SMART" id="SM00774">
    <property type="entry name" value="WRKY"/>
    <property type="match status" value="1"/>
</dbReference>
<accession>A0A9Q1R5T9</accession>
<dbReference type="Gene3D" id="2.20.25.80">
    <property type="entry name" value="WRKY domain"/>
    <property type="match status" value="1"/>
</dbReference>
<dbReference type="AlphaFoldDB" id="A0A9Q1R5T9"/>
<keyword evidence="5" id="KW-0539">Nucleus</keyword>
<evidence type="ECO:0000256" key="4">
    <source>
        <dbReference type="ARBA" id="ARBA00023163"/>
    </source>
</evidence>
<comment type="caution">
    <text evidence="7">The sequence shown here is derived from an EMBL/GenBank/DDBJ whole genome shotgun (WGS) entry which is preliminary data.</text>
</comment>
<dbReference type="OrthoDB" id="1296148at2759"/>
<protein>
    <recommendedName>
        <fullName evidence="6">WRKY domain-containing protein</fullName>
    </recommendedName>
</protein>
<evidence type="ECO:0000313" key="7">
    <source>
        <dbReference type="EMBL" id="KAJ8541460.1"/>
    </source>
</evidence>
<dbReference type="PROSITE" id="PS50811">
    <property type="entry name" value="WRKY"/>
    <property type="match status" value="1"/>
</dbReference>
<dbReference type="GO" id="GO:0003700">
    <property type="term" value="F:DNA-binding transcription factor activity"/>
    <property type="evidence" value="ECO:0007669"/>
    <property type="project" value="InterPro"/>
</dbReference>
<evidence type="ECO:0000259" key="6">
    <source>
        <dbReference type="PROSITE" id="PS50811"/>
    </source>
</evidence>
<dbReference type="PANTHER" id="PTHR31221:SF164">
    <property type="entry name" value="WRKY TRANSCRIPTION FACTOR 51 ISOFORM X1-RELATED"/>
    <property type="match status" value="1"/>
</dbReference>
<comment type="subcellular location">
    <subcellularLocation>
        <location evidence="1">Nucleus</location>
    </subcellularLocation>
</comment>
<dbReference type="GO" id="GO:0043565">
    <property type="term" value="F:sequence-specific DNA binding"/>
    <property type="evidence" value="ECO:0007669"/>
    <property type="project" value="InterPro"/>
</dbReference>
<dbReference type="Pfam" id="PF03106">
    <property type="entry name" value="WRKY"/>
    <property type="match status" value="1"/>
</dbReference>
<sequence>MFGSSTFQETNNIISHQTINPNFAFDPLINMNQYHGHYNNFQDFDTSFLDLLVYGDEEYANSNNSYNASLYSQNDSFMQQEISTSTYSGHSSSASSFDATPTNIHMNASSASSFDATPTNIHMNENSGMEVEKEKKGQKHVIAFRTKTQLEILADGYKWRKYGKKKVKSNTNLRNYYKCSSGDCKVKKKVERDGNDCSYLITTYEGIHNHESPFVIYCNEMPTTSFLNESTSSW</sequence>
<dbReference type="InterPro" id="IPR044810">
    <property type="entry name" value="WRKY_plant"/>
</dbReference>
<feature type="domain" description="WRKY" evidence="6">
    <location>
        <begin position="148"/>
        <end position="213"/>
    </location>
</feature>
<keyword evidence="2" id="KW-0805">Transcription regulation</keyword>
<evidence type="ECO:0000256" key="3">
    <source>
        <dbReference type="ARBA" id="ARBA00023125"/>
    </source>
</evidence>
<dbReference type="GO" id="GO:0005634">
    <property type="term" value="C:nucleus"/>
    <property type="evidence" value="ECO:0007669"/>
    <property type="project" value="UniProtKB-SubCell"/>
</dbReference>
<organism evidence="7 8">
    <name type="scientific">Anisodus acutangulus</name>
    <dbReference type="NCBI Taxonomy" id="402998"/>
    <lineage>
        <taxon>Eukaryota</taxon>
        <taxon>Viridiplantae</taxon>
        <taxon>Streptophyta</taxon>
        <taxon>Embryophyta</taxon>
        <taxon>Tracheophyta</taxon>
        <taxon>Spermatophyta</taxon>
        <taxon>Magnoliopsida</taxon>
        <taxon>eudicotyledons</taxon>
        <taxon>Gunneridae</taxon>
        <taxon>Pentapetalae</taxon>
        <taxon>asterids</taxon>
        <taxon>lamiids</taxon>
        <taxon>Solanales</taxon>
        <taxon>Solanaceae</taxon>
        <taxon>Solanoideae</taxon>
        <taxon>Hyoscyameae</taxon>
        <taxon>Anisodus</taxon>
    </lineage>
</organism>
<evidence type="ECO:0000256" key="5">
    <source>
        <dbReference type="ARBA" id="ARBA00023242"/>
    </source>
</evidence>
<name>A0A9Q1R5T9_9SOLA</name>
<proteinExistence type="predicted"/>
<dbReference type="SUPFAM" id="SSF118290">
    <property type="entry name" value="WRKY DNA-binding domain"/>
    <property type="match status" value="1"/>
</dbReference>